<evidence type="ECO:0000256" key="7">
    <source>
        <dbReference type="ARBA" id="ARBA00039058"/>
    </source>
</evidence>
<evidence type="ECO:0000256" key="10">
    <source>
        <dbReference type="ARBA" id="ARBA00047785"/>
    </source>
</evidence>
<name>A0A6M1U0D3_9RHOB</name>
<dbReference type="EC" id="2.3.2.30" evidence="7"/>
<proteinExistence type="inferred from homology"/>
<evidence type="ECO:0000256" key="1">
    <source>
        <dbReference type="ARBA" id="ARBA00005189"/>
    </source>
</evidence>
<evidence type="ECO:0000256" key="8">
    <source>
        <dbReference type="ARBA" id="ARBA00039866"/>
    </source>
</evidence>
<evidence type="ECO:0000256" key="2">
    <source>
        <dbReference type="ARBA" id="ARBA00022516"/>
    </source>
</evidence>
<dbReference type="PANTHER" id="PTHR37323:SF1">
    <property type="entry name" value="L-ORNITHINE N(ALPHA)-ACYLTRANSFERASE"/>
    <property type="match status" value="1"/>
</dbReference>
<comment type="caution">
    <text evidence="11">The sequence shown here is derived from an EMBL/GenBank/DDBJ whole genome shotgun (WGS) entry which is preliminary data.</text>
</comment>
<dbReference type="Pfam" id="PF13444">
    <property type="entry name" value="Acetyltransf_5"/>
    <property type="match status" value="1"/>
</dbReference>
<evidence type="ECO:0000313" key="12">
    <source>
        <dbReference type="Proteomes" id="UP000474758"/>
    </source>
</evidence>
<dbReference type="SUPFAM" id="SSF55729">
    <property type="entry name" value="Acyl-CoA N-acyltransferases (Nat)"/>
    <property type="match status" value="1"/>
</dbReference>
<comment type="pathway">
    <text evidence="1">Lipid metabolism.</text>
</comment>
<keyword evidence="5" id="KW-0012">Acyltransferase</keyword>
<accession>A0A6M1U0D3</accession>
<dbReference type="PANTHER" id="PTHR37323">
    <property type="entry name" value="GCN5-RELATED N-ACETYLTRANSFERASE"/>
    <property type="match status" value="1"/>
</dbReference>
<dbReference type="Proteomes" id="UP000474758">
    <property type="component" value="Unassembled WGS sequence"/>
</dbReference>
<dbReference type="AlphaFoldDB" id="A0A6M1U0D3"/>
<keyword evidence="2" id="KW-0444">Lipid biosynthesis</keyword>
<dbReference type="InterPro" id="IPR016181">
    <property type="entry name" value="Acyl_CoA_acyltransferase"/>
</dbReference>
<comment type="catalytic activity">
    <reaction evidence="10">
        <text>a (3R)-hydroxyacyl-[ACP] + L-ornithine = a lyso-ornithine lipid + holo-[ACP] + H(+)</text>
        <dbReference type="Rhea" id="RHEA:20633"/>
        <dbReference type="Rhea" id="RHEA-COMP:9685"/>
        <dbReference type="Rhea" id="RHEA-COMP:9945"/>
        <dbReference type="ChEBI" id="CHEBI:15378"/>
        <dbReference type="ChEBI" id="CHEBI:46911"/>
        <dbReference type="ChEBI" id="CHEBI:64479"/>
        <dbReference type="ChEBI" id="CHEBI:78827"/>
        <dbReference type="ChEBI" id="CHEBI:138482"/>
        <dbReference type="EC" id="2.3.2.30"/>
    </reaction>
    <physiologicalReaction direction="left-to-right" evidence="10">
        <dbReference type="Rhea" id="RHEA:20634"/>
    </physiologicalReaction>
</comment>
<dbReference type="GO" id="GO:0043810">
    <property type="term" value="F:ornithine-acyl [acyl carrier protein] N-acyltransferase activity"/>
    <property type="evidence" value="ECO:0007669"/>
    <property type="project" value="UniProtKB-EC"/>
</dbReference>
<evidence type="ECO:0000313" key="11">
    <source>
        <dbReference type="EMBL" id="NGQ92042.1"/>
    </source>
</evidence>
<evidence type="ECO:0000256" key="4">
    <source>
        <dbReference type="ARBA" id="ARBA00023098"/>
    </source>
</evidence>
<evidence type="ECO:0000256" key="3">
    <source>
        <dbReference type="ARBA" id="ARBA00022679"/>
    </source>
</evidence>
<evidence type="ECO:0000256" key="9">
    <source>
        <dbReference type="ARBA" id="ARBA00045724"/>
    </source>
</evidence>
<dbReference type="InterPro" id="IPR052351">
    <property type="entry name" value="Ornithine_N-alpha-AT"/>
</dbReference>
<dbReference type="EMBL" id="JAALFE010000014">
    <property type="protein sequence ID" value="NGQ92042.1"/>
    <property type="molecule type" value="Genomic_DNA"/>
</dbReference>
<keyword evidence="3 11" id="KW-0808">Transferase</keyword>
<keyword evidence="4" id="KW-0443">Lipid metabolism</keyword>
<dbReference type="GO" id="GO:0006629">
    <property type="term" value="P:lipid metabolic process"/>
    <property type="evidence" value="ECO:0007669"/>
    <property type="project" value="UniProtKB-KW"/>
</dbReference>
<comment type="function">
    <text evidence="9">Catalyzes the first step in the biosynthesis of ornithine lipids, which are phosphorus-free membrane lipids. Catalyzes the 3-hydroxyacyl-acyl carrier protein-dependent acylation of ornithine to form lyso-ornithine lipid (LOL).</text>
</comment>
<gene>
    <name evidence="11" type="ORF">G5V65_14155</name>
</gene>
<dbReference type="Gene3D" id="3.40.630.30">
    <property type="match status" value="1"/>
</dbReference>
<keyword evidence="12" id="KW-1185">Reference proteome</keyword>
<sequence>MLPFCKGRFRARLAETSGDLRAVQRLRYLAFRQPGAGRGARDGLDRDAFDAHCRHLMIETEGGDLVATCRFLSLGTGNDLSSCYSAQFYDLQPLRGLRGPKLEIGRFCLAEGQGDPDVLRIAWAGLTRMVEALGAVALFGCSSFPGTDPATHRDALALLGARHRPPEGLGPGQRGGEVVALPAGPFDERQALQQMPGLLRSYLAMGGWVSDHAVIDRDLGTLHVLTVVDIAAIPPARARLLRADAV</sequence>
<reference evidence="11 12" key="1">
    <citation type="submission" date="2020-02" db="EMBL/GenBank/DDBJ databases">
        <title>Rhodobacter translucens sp. nov., a novel bacterium isolated from activated sludge.</title>
        <authorList>
            <person name="Liu J."/>
        </authorList>
    </citation>
    <scope>NUCLEOTIDE SEQUENCE [LARGE SCALE GENOMIC DNA]</scope>
    <source>
        <strain evidence="11 12">HX-7-19</strain>
    </source>
</reference>
<comment type="similarity">
    <text evidence="6">Belongs to the acetyltransferase family. OlsB subfamily.</text>
</comment>
<organism evidence="11 12">
    <name type="scientific">Paragemmobacter kunshanensis</name>
    <dbReference type="NCBI Taxonomy" id="2583234"/>
    <lineage>
        <taxon>Bacteria</taxon>
        <taxon>Pseudomonadati</taxon>
        <taxon>Pseudomonadota</taxon>
        <taxon>Alphaproteobacteria</taxon>
        <taxon>Rhodobacterales</taxon>
        <taxon>Paracoccaceae</taxon>
        <taxon>Paragemmobacter</taxon>
    </lineage>
</organism>
<evidence type="ECO:0000256" key="5">
    <source>
        <dbReference type="ARBA" id="ARBA00023315"/>
    </source>
</evidence>
<evidence type="ECO:0000256" key="6">
    <source>
        <dbReference type="ARBA" id="ARBA00038095"/>
    </source>
</evidence>
<protein>
    <recommendedName>
        <fullName evidence="8">L-ornithine N(alpha)-acyltransferase</fullName>
        <ecNumber evidence="7">2.3.2.30</ecNumber>
    </recommendedName>
</protein>